<reference evidence="1 2" key="1">
    <citation type="journal article" date="2016" name="Genome Announc.">
        <title>Draft Genome Sequence of the Thermotolerant Cyanobacterium Desertifilum sp. IPPAS B-1220.</title>
        <authorList>
            <person name="Mironov K.S."/>
            <person name="Sinetova M.A."/>
            <person name="Bolatkhan K."/>
            <person name="Zayadan B.K."/>
            <person name="Ustinova V.V."/>
            <person name="Kupriyanova E.V."/>
            <person name="Skrypnik A.N."/>
            <person name="Gogoleva N.E."/>
            <person name="Gogolev Y.V."/>
            <person name="Los D.A."/>
        </authorList>
    </citation>
    <scope>NUCLEOTIDE SEQUENCE [LARGE SCALE GENOMIC DNA]</scope>
    <source>
        <strain evidence="1 2">IPPAS B-1220</strain>
    </source>
</reference>
<gene>
    <name evidence="1" type="ORF">BH720_013975</name>
</gene>
<accession>A0ACD5H0Q5</accession>
<proteinExistence type="predicted"/>
<dbReference type="EMBL" id="CP182909">
    <property type="protein sequence ID" value="XPM66349.1"/>
    <property type="molecule type" value="Genomic_DNA"/>
</dbReference>
<evidence type="ECO:0000313" key="1">
    <source>
        <dbReference type="EMBL" id="XPM66349.1"/>
    </source>
</evidence>
<sequence length="123" mass="14128">MVNEQGNLEEAIAYYRKAIQIDPYRASGYYYISYALYDQGKVDEAIDYSRQALKLFDSSRNAPNPALIHNWLGYMLQEQGKITEAIEEYQRAIILEPSLVEAQDNLQYAQQLLNSQKSALPSQ</sequence>
<protein>
    <submittedName>
        <fullName evidence="1">Tetratricopeptide repeat protein</fullName>
    </submittedName>
</protein>
<keyword evidence="2" id="KW-1185">Reference proteome</keyword>
<organism evidence="1 2">
    <name type="scientific">Desertifilum tharense IPPAS B-1220</name>
    <dbReference type="NCBI Taxonomy" id="1781255"/>
    <lineage>
        <taxon>Bacteria</taxon>
        <taxon>Bacillati</taxon>
        <taxon>Cyanobacteriota</taxon>
        <taxon>Cyanophyceae</taxon>
        <taxon>Desertifilales</taxon>
        <taxon>Desertifilaceae</taxon>
        <taxon>Desertifilum</taxon>
    </lineage>
</organism>
<evidence type="ECO:0000313" key="2">
    <source>
        <dbReference type="Proteomes" id="UP000095472"/>
    </source>
</evidence>
<dbReference type="Proteomes" id="UP000095472">
    <property type="component" value="Chromosome"/>
</dbReference>
<name>A0ACD5H0Q5_9CYAN</name>